<name>A0A4Z2J1I3_9TELE</name>
<comment type="caution">
    <text evidence="2">The sequence shown here is derived from an EMBL/GenBank/DDBJ whole genome shotgun (WGS) entry which is preliminary data.</text>
</comment>
<evidence type="ECO:0000256" key="1">
    <source>
        <dbReference type="SAM" id="MobiDB-lite"/>
    </source>
</evidence>
<gene>
    <name evidence="2" type="ORF">EYF80_006274</name>
</gene>
<reference evidence="2 3" key="1">
    <citation type="submission" date="2019-03" db="EMBL/GenBank/DDBJ databases">
        <title>First draft genome of Liparis tanakae, snailfish: a comprehensive survey of snailfish specific genes.</title>
        <authorList>
            <person name="Kim W."/>
            <person name="Song I."/>
            <person name="Jeong J.-H."/>
            <person name="Kim D."/>
            <person name="Kim S."/>
            <person name="Ryu S."/>
            <person name="Song J.Y."/>
            <person name="Lee S.K."/>
        </authorList>
    </citation>
    <scope>NUCLEOTIDE SEQUENCE [LARGE SCALE GENOMIC DNA]</scope>
    <source>
        <tissue evidence="2">Muscle</tissue>
    </source>
</reference>
<protein>
    <submittedName>
        <fullName evidence="2">Uncharacterized protein</fullName>
    </submittedName>
</protein>
<proteinExistence type="predicted"/>
<evidence type="ECO:0000313" key="3">
    <source>
        <dbReference type="Proteomes" id="UP000314294"/>
    </source>
</evidence>
<dbReference type="AlphaFoldDB" id="A0A4Z2J1I3"/>
<evidence type="ECO:0000313" key="2">
    <source>
        <dbReference type="EMBL" id="TNN83293.1"/>
    </source>
</evidence>
<accession>A0A4Z2J1I3</accession>
<keyword evidence="3" id="KW-1185">Reference proteome</keyword>
<organism evidence="2 3">
    <name type="scientific">Liparis tanakae</name>
    <name type="common">Tanaka's snailfish</name>
    <dbReference type="NCBI Taxonomy" id="230148"/>
    <lineage>
        <taxon>Eukaryota</taxon>
        <taxon>Metazoa</taxon>
        <taxon>Chordata</taxon>
        <taxon>Craniata</taxon>
        <taxon>Vertebrata</taxon>
        <taxon>Euteleostomi</taxon>
        <taxon>Actinopterygii</taxon>
        <taxon>Neopterygii</taxon>
        <taxon>Teleostei</taxon>
        <taxon>Neoteleostei</taxon>
        <taxon>Acanthomorphata</taxon>
        <taxon>Eupercaria</taxon>
        <taxon>Perciformes</taxon>
        <taxon>Cottioidei</taxon>
        <taxon>Cottales</taxon>
        <taxon>Liparidae</taxon>
        <taxon>Liparis</taxon>
    </lineage>
</organism>
<dbReference type="EMBL" id="SRLO01000033">
    <property type="protein sequence ID" value="TNN83293.1"/>
    <property type="molecule type" value="Genomic_DNA"/>
</dbReference>
<dbReference type="Proteomes" id="UP000314294">
    <property type="component" value="Unassembled WGS sequence"/>
</dbReference>
<feature type="region of interest" description="Disordered" evidence="1">
    <location>
        <begin position="1"/>
        <end position="72"/>
    </location>
</feature>
<sequence length="72" mass="8045">MGVRQEEDEEDEEEEEQDVVDSGAPNQPPRGNARRDEAGTKAALCSLGAANRRRRLDLWDESGRFGEPTEES</sequence>
<feature type="compositionally biased region" description="Acidic residues" evidence="1">
    <location>
        <begin position="1"/>
        <end position="19"/>
    </location>
</feature>